<evidence type="ECO:0000256" key="1">
    <source>
        <dbReference type="SAM" id="MobiDB-lite"/>
    </source>
</evidence>
<evidence type="ECO:0000313" key="2">
    <source>
        <dbReference type="EMBL" id="KAL1275853.1"/>
    </source>
</evidence>
<evidence type="ECO:0000313" key="3">
    <source>
        <dbReference type="Proteomes" id="UP001558613"/>
    </source>
</evidence>
<accession>A0ABR3NFX6</accession>
<sequence length="72" mass="8126">MTSRTVHRRRLSGDSLLSSPPSIYTCRVCSLASNYGASLRSALRYAWSRNLQSRSLRRRGAERPNFPLALSN</sequence>
<proteinExistence type="predicted"/>
<feature type="compositionally biased region" description="Basic residues" evidence="1">
    <location>
        <begin position="1"/>
        <end position="10"/>
    </location>
</feature>
<keyword evidence="3" id="KW-1185">Reference proteome</keyword>
<evidence type="ECO:0008006" key="4">
    <source>
        <dbReference type="Google" id="ProtNLM"/>
    </source>
</evidence>
<reference evidence="2 3" key="1">
    <citation type="submission" date="2023-09" db="EMBL/GenBank/DDBJ databases">
        <authorList>
            <person name="Wang M."/>
        </authorList>
    </citation>
    <scope>NUCLEOTIDE SEQUENCE [LARGE SCALE GENOMIC DNA]</scope>
    <source>
        <strain evidence="2">GT-2023</strain>
        <tissue evidence="2">Liver</tissue>
    </source>
</reference>
<dbReference type="EMBL" id="JAYMGO010000004">
    <property type="protein sequence ID" value="KAL1275853.1"/>
    <property type="molecule type" value="Genomic_DNA"/>
</dbReference>
<feature type="region of interest" description="Disordered" evidence="1">
    <location>
        <begin position="1"/>
        <end position="20"/>
    </location>
</feature>
<dbReference type="Proteomes" id="UP001558613">
    <property type="component" value="Unassembled WGS sequence"/>
</dbReference>
<comment type="caution">
    <text evidence="2">The sequence shown here is derived from an EMBL/GenBank/DDBJ whole genome shotgun (WGS) entry which is preliminary data.</text>
</comment>
<name>A0ABR3NFX6_9TELE</name>
<protein>
    <recommendedName>
        <fullName evidence="4">Arginine vasotocin receptor</fullName>
    </recommendedName>
</protein>
<gene>
    <name evidence="2" type="ORF">QQF64_035476</name>
</gene>
<organism evidence="2 3">
    <name type="scientific">Cirrhinus molitorella</name>
    <name type="common">mud carp</name>
    <dbReference type="NCBI Taxonomy" id="172907"/>
    <lineage>
        <taxon>Eukaryota</taxon>
        <taxon>Metazoa</taxon>
        <taxon>Chordata</taxon>
        <taxon>Craniata</taxon>
        <taxon>Vertebrata</taxon>
        <taxon>Euteleostomi</taxon>
        <taxon>Actinopterygii</taxon>
        <taxon>Neopterygii</taxon>
        <taxon>Teleostei</taxon>
        <taxon>Ostariophysi</taxon>
        <taxon>Cypriniformes</taxon>
        <taxon>Cyprinidae</taxon>
        <taxon>Labeoninae</taxon>
        <taxon>Labeonini</taxon>
        <taxon>Cirrhinus</taxon>
    </lineage>
</organism>